<evidence type="ECO:0000313" key="3">
    <source>
        <dbReference type="Proteomes" id="UP001236500"/>
    </source>
</evidence>
<name>A0ABY8N9S5_9GAMM</name>
<gene>
    <name evidence="2" type="ORF">PVT68_11320</name>
</gene>
<evidence type="ECO:0000313" key="2">
    <source>
        <dbReference type="EMBL" id="WGL15357.1"/>
    </source>
</evidence>
<protein>
    <submittedName>
        <fullName evidence="2">DUF1330 domain-containing protein</fullName>
    </submittedName>
</protein>
<evidence type="ECO:0000259" key="1">
    <source>
        <dbReference type="Pfam" id="PF07045"/>
    </source>
</evidence>
<organism evidence="2 3">
    <name type="scientific">Microbulbifer bruguierae</name>
    <dbReference type="NCBI Taxonomy" id="3029061"/>
    <lineage>
        <taxon>Bacteria</taxon>
        <taxon>Pseudomonadati</taxon>
        <taxon>Pseudomonadota</taxon>
        <taxon>Gammaproteobacteria</taxon>
        <taxon>Cellvibrionales</taxon>
        <taxon>Microbulbiferaceae</taxon>
        <taxon>Microbulbifer</taxon>
    </lineage>
</organism>
<dbReference type="SUPFAM" id="SSF54909">
    <property type="entry name" value="Dimeric alpha+beta barrel"/>
    <property type="match status" value="1"/>
</dbReference>
<dbReference type="RefSeq" id="WP_280318109.1">
    <property type="nucleotide sequence ID" value="NZ_CP118605.1"/>
</dbReference>
<dbReference type="Proteomes" id="UP001236500">
    <property type="component" value="Chromosome"/>
</dbReference>
<feature type="domain" description="DUF1330" evidence="1">
    <location>
        <begin position="56"/>
        <end position="131"/>
    </location>
</feature>
<reference evidence="2 3" key="1">
    <citation type="submission" date="2023-02" db="EMBL/GenBank/DDBJ databases">
        <title>Description and genomic characterization of Microbulbifer bruguierae sp. nov., isolated from the sediment of mangrove plant Bruguiera sexangula.</title>
        <authorList>
            <person name="Long M."/>
        </authorList>
    </citation>
    <scope>NUCLEOTIDE SEQUENCE [LARGE SCALE GENOMIC DNA]</scope>
    <source>
        <strain evidence="2 3">H12</strain>
    </source>
</reference>
<dbReference type="InterPro" id="IPR010753">
    <property type="entry name" value="DUF1330"/>
</dbReference>
<dbReference type="PANTHER" id="PTHR40257:SF1">
    <property type="entry name" value="DUF1330 DOMAIN-CONTAINING PROTEIN"/>
    <property type="match status" value="1"/>
</dbReference>
<dbReference type="Pfam" id="PF07045">
    <property type="entry name" value="DUF1330"/>
    <property type="match status" value="1"/>
</dbReference>
<accession>A0ABY8N9S5</accession>
<proteinExistence type="predicted"/>
<dbReference type="EMBL" id="CP118605">
    <property type="protein sequence ID" value="WGL15357.1"/>
    <property type="molecule type" value="Genomic_DNA"/>
</dbReference>
<keyword evidence="3" id="KW-1185">Reference proteome</keyword>
<dbReference type="PANTHER" id="PTHR40257">
    <property type="match status" value="1"/>
</dbReference>
<sequence length="146" mass="16197">MTHTQEDESYLHPKPEADEVLRASEADGPVVMLNLLRFREIADYRGNPDLAPDVPVSGAVAYKRYMAHSGPILARYGGEVIFMGEGGAMYIGPDNEHWHLMMLVRYPSRQDFLAFTSDAEYLAGLGHRVAALADSRLLPLNPKLGQ</sequence>
<dbReference type="InterPro" id="IPR011008">
    <property type="entry name" value="Dimeric_a/b-barrel"/>
</dbReference>
<dbReference type="Gene3D" id="3.30.70.100">
    <property type="match status" value="1"/>
</dbReference>